<dbReference type="Gramene" id="Tc01v2_t002590.1">
    <property type="protein sequence ID" value="Tc01v2_p002590.1"/>
    <property type="gene ID" value="Tc01v2_g002590"/>
</dbReference>
<dbReference type="Gene3D" id="1.10.1200.270">
    <property type="entry name" value="Methyltransferase, alpha-helical capping domain"/>
    <property type="match status" value="1"/>
</dbReference>
<evidence type="ECO:0000313" key="6">
    <source>
        <dbReference type="RefSeq" id="XP_017972152.1"/>
    </source>
</evidence>
<dbReference type="RefSeq" id="XP_017972152.1">
    <property type="nucleotide sequence ID" value="XM_018116663.1"/>
</dbReference>
<evidence type="ECO:0000313" key="5">
    <source>
        <dbReference type="Proteomes" id="UP000694886"/>
    </source>
</evidence>
<keyword evidence="1 6" id="KW-0489">Methyltransferase</keyword>
<reference evidence="5" key="1">
    <citation type="journal article" date="1997" name="Nucleic Acids Res.">
        <title>tRNAscan-SE: a program for improved detection of transfer RNA genes in genomic sequence.</title>
        <authorList>
            <person name="Lowe T.M."/>
            <person name="Eddy S.R."/>
        </authorList>
    </citation>
    <scope>NUCLEOTIDE SEQUENCE [LARGE SCALE GENOMIC DNA]</scope>
    <source>
        <strain evidence="5">r\B97-61/B2</strain>
    </source>
</reference>
<evidence type="ECO:0000256" key="2">
    <source>
        <dbReference type="ARBA" id="ARBA00022679"/>
    </source>
</evidence>
<protein>
    <submittedName>
        <fullName evidence="6">Benzoate carboxyl methyltransferase</fullName>
    </submittedName>
</protein>
<sequence>MDKKVLLKTKRILEDTIKDLLCNFFPNRVKVADLGCSSGHNTFLTVSEIDGVIHEICQQAQLKLPEFQAFLNDLPKNGFHVIFRSISVFVLKRIKWAHDLDFDDDVSDNDLVLDKYETGQKLANCVRAISEQLLASHFGDAIIDRLFARLATHASNDFNLVTIVVSMTKK</sequence>
<evidence type="ECO:0000256" key="1">
    <source>
        <dbReference type="ARBA" id="ARBA00022603"/>
    </source>
</evidence>
<dbReference type="InterPro" id="IPR029063">
    <property type="entry name" value="SAM-dependent_MTases_sf"/>
</dbReference>
<proteinExistence type="predicted"/>
<organism evidence="5 6">
    <name type="scientific">Theobroma cacao</name>
    <name type="common">Cacao</name>
    <name type="synonym">Cocoa</name>
    <dbReference type="NCBI Taxonomy" id="3641"/>
    <lineage>
        <taxon>Eukaryota</taxon>
        <taxon>Viridiplantae</taxon>
        <taxon>Streptophyta</taxon>
        <taxon>Embryophyta</taxon>
        <taxon>Tracheophyta</taxon>
        <taxon>Spermatophyta</taxon>
        <taxon>Magnoliopsida</taxon>
        <taxon>eudicotyledons</taxon>
        <taxon>Gunneridae</taxon>
        <taxon>Pentapetalae</taxon>
        <taxon>rosids</taxon>
        <taxon>malvids</taxon>
        <taxon>Malvales</taxon>
        <taxon>Malvaceae</taxon>
        <taxon>Byttnerioideae</taxon>
        <taxon>Theobroma</taxon>
    </lineage>
</organism>
<dbReference type="GO" id="GO:0046872">
    <property type="term" value="F:metal ion binding"/>
    <property type="evidence" value="ECO:0007669"/>
    <property type="project" value="UniProtKB-KW"/>
</dbReference>
<accession>A0AB32VXZ4</accession>
<reference evidence="6" key="2">
    <citation type="submission" date="2025-08" db="UniProtKB">
        <authorList>
            <consortium name="RefSeq"/>
        </authorList>
    </citation>
    <scope>IDENTIFICATION</scope>
</reference>
<dbReference type="SUPFAM" id="SSF53335">
    <property type="entry name" value="S-adenosyl-L-methionine-dependent methyltransferases"/>
    <property type="match status" value="2"/>
</dbReference>
<keyword evidence="3" id="KW-0479">Metal-binding</keyword>
<keyword evidence="4" id="KW-0460">Magnesium</keyword>
<evidence type="ECO:0000256" key="3">
    <source>
        <dbReference type="ARBA" id="ARBA00022723"/>
    </source>
</evidence>
<dbReference type="Proteomes" id="UP000694886">
    <property type="component" value="Chromosome 1"/>
</dbReference>
<dbReference type="KEGG" id="tcc:18610879"/>
<dbReference type="Gene3D" id="3.40.50.150">
    <property type="entry name" value="Vaccinia Virus protein VP39"/>
    <property type="match status" value="2"/>
</dbReference>
<dbReference type="Pfam" id="PF03492">
    <property type="entry name" value="Methyltransf_7"/>
    <property type="match status" value="2"/>
</dbReference>
<dbReference type="InterPro" id="IPR042086">
    <property type="entry name" value="MeTrfase_capping"/>
</dbReference>
<dbReference type="GO" id="GO:0008168">
    <property type="term" value="F:methyltransferase activity"/>
    <property type="evidence" value="ECO:0007669"/>
    <property type="project" value="UniProtKB-KW"/>
</dbReference>
<dbReference type="AlphaFoldDB" id="A0AB32VXZ4"/>
<gene>
    <name evidence="6" type="primary">LOC18610879</name>
</gene>
<dbReference type="GO" id="GO:0032259">
    <property type="term" value="P:methylation"/>
    <property type="evidence" value="ECO:0007669"/>
    <property type="project" value="UniProtKB-KW"/>
</dbReference>
<evidence type="ECO:0000256" key="4">
    <source>
        <dbReference type="ARBA" id="ARBA00022842"/>
    </source>
</evidence>
<dbReference type="GeneID" id="18610879"/>
<name>A0AB32VXZ4_THECC</name>
<keyword evidence="2" id="KW-0808">Transferase</keyword>
<dbReference type="InterPro" id="IPR005299">
    <property type="entry name" value="MeTrfase_7"/>
</dbReference>
<dbReference type="PANTHER" id="PTHR31009">
    <property type="entry name" value="S-ADENOSYL-L-METHIONINE:CARBOXYL METHYLTRANSFERASE FAMILY PROTEIN"/>
    <property type="match status" value="1"/>
</dbReference>